<evidence type="ECO:0000256" key="2">
    <source>
        <dbReference type="ARBA" id="ARBA00023043"/>
    </source>
</evidence>
<proteinExistence type="predicted"/>
<feature type="repeat" description="ANK" evidence="3">
    <location>
        <begin position="154"/>
        <end position="186"/>
    </location>
</feature>
<dbReference type="PROSITE" id="PS50088">
    <property type="entry name" value="ANK_REPEAT"/>
    <property type="match status" value="3"/>
</dbReference>
<keyword evidence="1" id="KW-0677">Repeat</keyword>
<protein>
    <submittedName>
        <fullName evidence="5">Uncharacterized protein</fullName>
    </submittedName>
</protein>
<dbReference type="Pfam" id="PF00023">
    <property type="entry name" value="Ank"/>
    <property type="match status" value="1"/>
</dbReference>
<dbReference type="InterPro" id="IPR002110">
    <property type="entry name" value="Ankyrin_rpt"/>
</dbReference>
<feature type="chain" id="PRO_5026997022" evidence="4">
    <location>
        <begin position="26"/>
        <end position="195"/>
    </location>
</feature>
<reference evidence="5 6" key="1">
    <citation type="submission" date="2020-06" db="EMBL/GenBank/DDBJ databases">
        <authorList>
            <person name="Li R."/>
            <person name="Bekaert M."/>
        </authorList>
    </citation>
    <scope>NUCLEOTIDE SEQUENCE [LARGE SCALE GENOMIC DNA]</scope>
    <source>
        <strain evidence="6">wild</strain>
    </source>
</reference>
<dbReference type="SUPFAM" id="SSF48403">
    <property type="entry name" value="Ankyrin repeat"/>
    <property type="match status" value="1"/>
</dbReference>
<dbReference type="PROSITE" id="PS50297">
    <property type="entry name" value="ANK_REP_REGION"/>
    <property type="match status" value="2"/>
</dbReference>
<feature type="signal peptide" evidence="4">
    <location>
        <begin position="1"/>
        <end position="25"/>
    </location>
</feature>
<feature type="repeat" description="ANK" evidence="3">
    <location>
        <begin position="88"/>
        <end position="120"/>
    </location>
</feature>
<keyword evidence="4" id="KW-0732">Signal</keyword>
<feature type="repeat" description="ANK" evidence="3">
    <location>
        <begin position="54"/>
        <end position="86"/>
    </location>
</feature>
<dbReference type="SMART" id="SM00248">
    <property type="entry name" value="ANK"/>
    <property type="match status" value="4"/>
</dbReference>
<dbReference type="OrthoDB" id="10258888at2759"/>
<evidence type="ECO:0000256" key="4">
    <source>
        <dbReference type="SAM" id="SignalP"/>
    </source>
</evidence>
<dbReference type="Proteomes" id="UP000507470">
    <property type="component" value="Unassembled WGS sequence"/>
</dbReference>
<evidence type="ECO:0000256" key="3">
    <source>
        <dbReference type="PROSITE-ProRule" id="PRU00023"/>
    </source>
</evidence>
<dbReference type="Gene3D" id="1.25.40.20">
    <property type="entry name" value="Ankyrin repeat-containing domain"/>
    <property type="match status" value="2"/>
</dbReference>
<sequence length="195" mass="21874">MFSQSFAIKISFSFLVTSLFKISDAIFSVQCPVQSDWKHRADTTGSNVDVKDKTGETPLHLACRKGNEKIVKLFIDNGASIDAKTKKDKMRPFHEACRNGHRNVVDILLENNVKYDKQNEQGWTGLFFSCANGFNDIVKIILNRKPDVNRTAKDRITALHAASMNSHKDVVNTLLEKKANVNFADVLGVTPLYKS</sequence>
<dbReference type="PANTHER" id="PTHR24171:SF9">
    <property type="entry name" value="ANKYRIN REPEAT DOMAIN-CONTAINING PROTEIN 39"/>
    <property type="match status" value="1"/>
</dbReference>
<dbReference type="EMBL" id="CACVKT020000521">
    <property type="protein sequence ID" value="CAC5359860.1"/>
    <property type="molecule type" value="Genomic_DNA"/>
</dbReference>
<evidence type="ECO:0000313" key="6">
    <source>
        <dbReference type="Proteomes" id="UP000507470"/>
    </source>
</evidence>
<name>A0A6J8A1K5_MYTCO</name>
<dbReference type="Pfam" id="PF12796">
    <property type="entry name" value="Ank_2"/>
    <property type="match status" value="1"/>
</dbReference>
<keyword evidence="2 3" id="KW-0040">ANK repeat</keyword>
<dbReference type="AlphaFoldDB" id="A0A6J8A1K5"/>
<dbReference type="InterPro" id="IPR036770">
    <property type="entry name" value="Ankyrin_rpt-contain_sf"/>
</dbReference>
<evidence type="ECO:0000313" key="5">
    <source>
        <dbReference type="EMBL" id="CAC5359860.1"/>
    </source>
</evidence>
<evidence type="ECO:0000256" key="1">
    <source>
        <dbReference type="ARBA" id="ARBA00022737"/>
    </source>
</evidence>
<keyword evidence="6" id="KW-1185">Reference proteome</keyword>
<accession>A0A6J8A1K5</accession>
<organism evidence="5 6">
    <name type="scientific">Mytilus coruscus</name>
    <name type="common">Sea mussel</name>
    <dbReference type="NCBI Taxonomy" id="42192"/>
    <lineage>
        <taxon>Eukaryota</taxon>
        <taxon>Metazoa</taxon>
        <taxon>Spiralia</taxon>
        <taxon>Lophotrochozoa</taxon>
        <taxon>Mollusca</taxon>
        <taxon>Bivalvia</taxon>
        <taxon>Autobranchia</taxon>
        <taxon>Pteriomorphia</taxon>
        <taxon>Mytilida</taxon>
        <taxon>Mytiloidea</taxon>
        <taxon>Mytilidae</taxon>
        <taxon>Mytilinae</taxon>
        <taxon>Mytilus</taxon>
    </lineage>
</organism>
<dbReference type="PANTHER" id="PTHR24171">
    <property type="entry name" value="ANKYRIN REPEAT DOMAIN-CONTAINING PROTEIN 39-RELATED"/>
    <property type="match status" value="1"/>
</dbReference>
<dbReference type="PRINTS" id="PR01415">
    <property type="entry name" value="ANKYRIN"/>
</dbReference>
<gene>
    <name evidence="5" type="ORF">MCOR_2565</name>
</gene>